<name>A0A8X8X6G8_SALSN</name>
<reference evidence="1" key="2">
    <citation type="submission" date="2020-08" db="EMBL/GenBank/DDBJ databases">
        <title>Plant Genome Project.</title>
        <authorList>
            <person name="Zhang R.-G."/>
        </authorList>
    </citation>
    <scope>NUCLEOTIDE SEQUENCE</scope>
    <source>
        <strain evidence="1">Huo1</strain>
        <tissue evidence="1">Leaf</tissue>
    </source>
</reference>
<dbReference type="AlphaFoldDB" id="A0A8X8X6G8"/>
<sequence>MNLPFSAMLKSPLSLFPLMAKSTNLLLPDTKRAWNLAILMHCIRIQRVQFSGLTLFLNQKQTTEEDALKEAGVSKQNADKLKPRKFLGKDLAQMSSHELSELREKINKGMMFIKDTKVEELKKNFVPSVIYNPVPISVHCPAMEEEDVVQPEQLKNFVPTKIYNPVPISVYDPATEEDEDVDVVLPE</sequence>
<reference evidence="1" key="1">
    <citation type="submission" date="2018-01" db="EMBL/GenBank/DDBJ databases">
        <authorList>
            <person name="Mao J.F."/>
        </authorList>
    </citation>
    <scope>NUCLEOTIDE SEQUENCE</scope>
    <source>
        <strain evidence="1">Huo1</strain>
        <tissue evidence="1">Leaf</tissue>
    </source>
</reference>
<dbReference type="EMBL" id="PNBA02000012">
    <property type="protein sequence ID" value="KAG6406246.1"/>
    <property type="molecule type" value="Genomic_DNA"/>
</dbReference>
<proteinExistence type="predicted"/>
<evidence type="ECO:0000313" key="1">
    <source>
        <dbReference type="EMBL" id="KAG6406246.1"/>
    </source>
</evidence>
<gene>
    <name evidence="1" type="ORF">SASPL_133845</name>
</gene>
<accession>A0A8X8X6G8</accession>
<organism evidence="1">
    <name type="scientific">Salvia splendens</name>
    <name type="common">Scarlet sage</name>
    <dbReference type="NCBI Taxonomy" id="180675"/>
    <lineage>
        <taxon>Eukaryota</taxon>
        <taxon>Viridiplantae</taxon>
        <taxon>Streptophyta</taxon>
        <taxon>Embryophyta</taxon>
        <taxon>Tracheophyta</taxon>
        <taxon>Spermatophyta</taxon>
        <taxon>Magnoliopsida</taxon>
        <taxon>eudicotyledons</taxon>
        <taxon>Gunneridae</taxon>
        <taxon>Pentapetalae</taxon>
        <taxon>asterids</taxon>
        <taxon>lamiids</taxon>
        <taxon>Lamiales</taxon>
        <taxon>Lamiaceae</taxon>
        <taxon>Nepetoideae</taxon>
        <taxon>Mentheae</taxon>
        <taxon>Salviinae</taxon>
        <taxon>Salvia</taxon>
        <taxon>Salvia subgen. Calosphace</taxon>
        <taxon>core Calosphace</taxon>
    </lineage>
</organism>
<keyword evidence="2" id="KW-1185">Reference proteome</keyword>
<dbReference type="Proteomes" id="UP000298416">
    <property type="component" value="Unassembled WGS sequence"/>
</dbReference>
<protein>
    <submittedName>
        <fullName evidence="1">Uncharacterized protein</fullName>
    </submittedName>
</protein>
<comment type="caution">
    <text evidence="1">The sequence shown here is derived from an EMBL/GenBank/DDBJ whole genome shotgun (WGS) entry which is preliminary data.</text>
</comment>
<evidence type="ECO:0000313" key="2">
    <source>
        <dbReference type="Proteomes" id="UP000298416"/>
    </source>
</evidence>